<sequence>MKSIQKEIWDMKVTFFPPDLYHTQKPSMV</sequence>
<dbReference type="AlphaFoldDB" id="A0A0E9S5L7"/>
<proteinExistence type="predicted"/>
<organism evidence="1">
    <name type="scientific">Anguilla anguilla</name>
    <name type="common">European freshwater eel</name>
    <name type="synonym">Muraena anguilla</name>
    <dbReference type="NCBI Taxonomy" id="7936"/>
    <lineage>
        <taxon>Eukaryota</taxon>
        <taxon>Metazoa</taxon>
        <taxon>Chordata</taxon>
        <taxon>Craniata</taxon>
        <taxon>Vertebrata</taxon>
        <taxon>Euteleostomi</taxon>
        <taxon>Actinopterygii</taxon>
        <taxon>Neopterygii</taxon>
        <taxon>Teleostei</taxon>
        <taxon>Anguilliformes</taxon>
        <taxon>Anguillidae</taxon>
        <taxon>Anguilla</taxon>
    </lineage>
</organism>
<reference evidence="1" key="1">
    <citation type="submission" date="2014-11" db="EMBL/GenBank/DDBJ databases">
        <authorList>
            <person name="Amaro Gonzalez C."/>
        </authorList>
    </citation>
    <scope>NUCLEOTIDE SEQUENCE</scope>
</reference>
<name>A0A0E9S5L7_ANGAN</name>
<dbReference type="EMBL" id="GBXM01071996">
    <property type="protein sequence ID" value="JAH36581.1"/>
    <property type="molecule type" value="Transcribed_RNA"/>
</dbReference>
<evidence type="ECO:0000313" key="1">
    <source>
        <dbReference type="EMBL" id="JAH36581.1"/>
    </source>
</evidence>
<protein>
    <submittedName>
        <fullName evidence="1">Uncharacterized protein</fullName>
    </submittedName>
</protein>
<reference evidence="1" key="2">
    <citation type="journal article" date="2015" name="Fish Shellfish Immunol.">
        <title>Early steps in the European eel (Anguilla anguilla)-Vibrio vulnificus interaction in the gills: Role of the RtxA13 toxin.</title>
        <authorList>
            <person name="Callol A."/>
            <person name="Pajuelo D."/>
            <person name="Ebbesson L."/>
            <person name="Teles M."/>
            <person name="MacKenzie S."/>
            <person name="Amaro C."/>
        </authorList>
    </citation>
    <scope>NUCLEOTIDE SEQUENCE</scope>
</reference>
<accession>A0A0E9S5L7</accession>